<protein>
    <recommendedName>
        <fullName evidence="2">Pectate lyase</fullName>
    </recommendedName>
</protein>
<dbReference type="Gene3D" id="1.50.10.20">
    <property type="match status" value="1"/>
</dbReference>
<dbReference type="AlphaFoldDB" id="A0A382TZW7"/>
<evidence type="ECO:0000313" key="1">
    <source>
        <dbReference type="EMBL" id="SVD27225.1"/>
    </source>
</evidence>
<reference evidence="1" key="1">
    <citation type="submission" date="2018-05" db="EMBL/GenBank/DDBJ databases">
        <authorList>
            <person name="Lanie J.A."/>
            <person name="Ng W.-L."/>
            <person name="Kazmierczak K.M."/>
            <person name="Andrzejewski T.M."/>
            <person name="Davidsen T.M."/>
            <person name="Wayne K.J."/>
            <person name="Tettelin H."/>
            <person name="Glass J.I."/>
            <person name="Rusch D."/>
            <person name="Podicherti R."/>
            <person name="Tsui H.-C.T."/>
            <person name="Winkler M.E."/>
        </authorList>
    </citation>
    <scope>NUCLEOTIDE SEQUENCE</scope>
</reference>
<dbReference type="EMBL" id="UINC01140214">
    <property type="protein sequence ID" value="SVD27225.1"/>
    <property type="molecule type" value="Genomic_DNA"/>
</dbReference>
<feature type="non-terminal residue" evidence="1">
    <location>
        <position position="268"/>
    </location>
</feature>
<sequence length="268" mass="30274">MRRWVFISLPVLCWGAFFANAAEPTVPEVRAALRKAVGFFHEQVSTRGGYLWAYSGDLKLREAEGRATLTQAWVQPPGTPAVGEAMLEAYTATRDEYYLKAARASAQVLLNGQLATGGWFYSVNVGAAPGRQRKSTLDDDTTTAAVRFLMRLDKLTGFKDRAVHAGAKRALDAMLRVQFPNGAWYMWWDEPSPDRSARNYPVFRARYPKAWPRQWDNKWTGRYFLNDNVTQNMIRTLLLAHAVYGEARFKASAERAGDFLILAQMPEP</sequence>
<gene>
    <name evidence="1" type="ORF">METZ01_LOCUS380079</name>
</gene>
<proteinExistence type="predicted"/>
<dbReference type="Pfam" id="PF09492">
    <property type="entry name" value="Pec_lyase"/>
    <property type="match status" value="1"/>
</dbReference>
<accession>A0A382TZW7</accession>
<evidence type="ECO:0008006" key="2">
    <source>
        <dbReference type="Google" id="ProtNLM"/>
    </source>
</evidence>
<name>A0A382TZW7_9ZZZZ</name>
<dbReference type="InterPro" id="IPR012669">
    <property type="entry name" value="Pectate_lyase"/>
</dbReference>
<dbReference type="SUPFAM" id="SSF81853">
    <property type="entry name" value="Family 10 polysaccharide lyase"/>
    <property type="match status" value="1"/>
</dbReference>
<organism evidence="1">
    <name type="scientific">marine metagenome</name>
    <dbReference type="NCBI Taxonomy" id="408172"/>
    <lineage>
        <taxon>unclassified sequences</taxon>
        <taxon>metagenomes</taxon>
        <taxon>ecological metagenomes</taxon>
    </lineage>
</organism>